<dbReference type="Gene3D" id="1.10.287.110">
    <property type="entry name" value="DnaJ domain"/>
    <property type="match status" value="1"/>
</dbReference>
<comment type="domain">
    <text evidence="5">The J domain is necessary and sufficient to stimulate DnaK ATPase activity. Zinc center 1 plays an important role in the autonomous, DnaK-independent chaperone activity of DnaJ. Zinc center 2 is essential for interaction with DnaK and for DnaJ activity.</text>
</comment>
<feature type="binding site" evidence="5">
    <location>
        <position position="156"/>
    </location>
    <ligand>
        <name>Zn(2+)</name>
        <dbReference type="ChEBI" id="CHEBI:29105"/>
        <label>1</label>
    </ligand>
</feature>
<dbReference type="PROSITE" id="PS51188">
    <property type="entry name" value="ZF_CR"/>
    <property type="match status" value="1"/>
</dbReference>
<comment type="subunit">
    <text evidence="5">Homodimer.</text>
</comment>
<keyword evidence="4 5" id="KW-0862">Zinc</keyword>
<evidence type="ECO:0000256" key="5">
    <source>
        <dbReference type="HAMAP-Rule" id="MF_01152"/>
    </source>
</evidence>
<evidence type="ECO:0000256" key="2">
    <source>
        <dbReference type="ARBA" id="ARBA00022737"/>
    </source>
</evidence>
<dbReference type="Pfam" id="PF01556">
    <property type="entry name" value="DnaJ_C"/>
    <property type="match status" value="1"/>
</dbReference>
<dbReference type="Pfam" id="PF00684">
    <property type="entry name" value="DnaJ_CXXCXGXG"/>
    <property type="match status" value="1"/>
</dbReference>
<dbReference type="Proteomes" id="UP001303601">
    <property type="component" value="Chromosome"/>
</dbReference>
<dbReference type="InterPro" id="IPR018253">
    <property type="entry name" value="DnaJ_domain_CS"/>
</dbReference>
<keyword evidence="3 5" id="KW-0863">Zinc-finger</keyword>
<name>A0ABZ0PB71_9BACT</name>
<dbReference type="GeneID" id="94493545"/>
<comment type="similarity">
    <text evidence="5">Belongs to the DnaJ family.</text>
</comment>
<feature type="binding site" evidence="5">
    <location>
        <position position="198"/>
    </location>
    <ligand>
        <name>Zn(2+)</name>
        <dbReference type="ChEBI" id="CHEBI:29105"/>
        <label>2</label>
    </ligand>
</feature>
<feature type="zinc finger region" description="CR-type" evidence="6">
    <location>
        <begin position="143"/>
        <end position="221"/>
    </location>
</feature>
<keyword evidence="5" id="KW-0143">Chaperone</keyword>
<dbReference type="SUPFAM" id="SSF57938">
    <property type="entry name" value="DnaJ/Hsp40 cysteine-rich domain"/>
    <property type="match status" value="1"/>
</dbReference>
<dbReference type="GO" id="GO:0016491">
    <property type="term" value="F:oxidoreductase activity"/>
    <property type="evidence" value="ECO:0007669"/>
    <property type="project" value="UniProtKB-KW"/>
</dbReference>
<dbReference type="Gene3D" id="2.10.230.10">
    <property type="entry name" value="Heat shock protein DnaJ, cysteine-rich domain"/>
    <property type="match status" value="1"/>
</dbReference>
<dbReference type="PANTHER" id="PTHR43096:SF10">
    <property type="entry name" value="CHAPERONE PROTEIN DNAJ A6, CHLOROPLASTIC"/>
    <property type="match status" value="1"/>
</dbReference>
<keyword evidence="5" id="KW-0346">Stress response</keyword>
<reference evidence="9" key="1">
    <citation type="submission" date="2023-11" db="EMBL/GenBank/DDBJ databases">
        <title>Completed genome sequence of Mycoplasma equirhinis type strain M432/72.</title>
        <authorList>
            <person name="Spergser J."/>
        </authorList>
    </citation>
    <scope>NUCLEOTIDE SEQUENCE [LARGE SCALE GENOMIC DNA]</scope>
    <source>
        <strain evidence="9">M432/72</strain>
    </source>
</reference>
<evidence type="ECO:0000256" key="1">
    <source>
        <dbReference type="ARBA" id="ARBA00022723"/>
    </source>
</evidence>
<feature type="binding site" evidence="5">
    <location>
        <position position="159"/>
    </location>
    <ligand>
        <name>Zn(2+)</name>
        <dbReference type="ChEBI" id="CHEBI:29105"/>
        <label>1</label>
    </ligand>
</feature>
<dbReference type="InterPro" id="IPR012724">
    <property type="entry name" value="DnaJ"/>
</dbReference>
<dbReference type="NCBIfam" id="TIGR02349">
    <property type="entry name" value="DnaJ_bact"/>
    <property type="match status" value="1"/>
</dbReference>
<keyword evidence="10" id="KW-1185">Reference proteome</keyword>
<comment type="subcellular location">
    <subcellularLocation>
        <location evidence="5">Cytoplasm</location>
    </subcellularLocation>
</comment>
<dbReference type="SUPFAM" id="SSF49493">
    <property type="entry name" value="HSP40/DnaJ peptide-binding domain"/>
    <property type="match status" value="2"/>
</dbReference>
<evidence type="ECO:0000259" key="8">
    <source>
        <dbReference type="PROSITE" id="PS51188"/>
    </source>
</evidence>
<feature type="domain" description="J" evidence="7">
    <location>
        <begin position="7"/>
        <end position="71"/>
    </location>
</feature>
<dbReference type="InterPro" id="IPR001623">
    <property type="entry name" value="DnaJ_domain"/>
</dbReference>
<dbReference type="Gene3D" id="2.60.260.20">
    <property type="entry name" value="Urease metallochaperone UreE, N-terminal domain"/>
    <property type="match status" value="2"/>
</dbReference>
<evidence type="ECO:0000259" key="7">
    <source>
        <dbReference type="PROSITE" id="PS50076"/>
    </source>
</evidence>
<evidence type="ECO:0000256" key="3">
    <source>
        <dbReference type="ARBA" id="ARBA00022771"/>
    </source>
</evidence>
<dbReference type="CDD" id="cd06257">
    <property type="entry name" value="DnaJ"/>
    <property type="match status" value="1"/>
</dbReference>
<dbReference type="RefSeq" id="WP_140031633.1">
    <property type="nucleotide sequence ID" value="NZ_CP137845.1"/>
</dbReference>
<dbReference type="EMBL" id="CP137845">
    <property type="protein sequence ID" value="WPB54219.1"/>
    <property type="molecule type" value="Genomic_DNA"/>
</dbReference>
<dbReference type="CDD" id="cd10747">
    <property type="entry name" value="DnaJ_C"/>
    <property type="match status" value="1"/>
</dbReference>
<protein>
    <recommendedName>
        <fullName evidence="5">Chaperone protein DnaJ</fullName>
    </recommendedName>
</protein>
<dbReference type="InterPro" id="IPR008971">
    <property type="entry name" value="HSP40/DnaJ_pept-bd"/>
</dbReference>
<organism evidence="9 10">
    <name type="scientific">Metamycoplasma equirhinis</name>
    <dbReference type="NCBI Taxonomy" id="92402"/>
    <lineage>
        <taxon>Bacteria</taxon>
        <taxon>Bacillati</taxon>
        <taxon>Mycoplasmatota</taxon>
        <taxon>Mycoplasmoidales</taxon>
        <taxon>Metamycoplasmataceae</taxon>
        <taxon>Metamycoplasma</taxon>
    </lineage>
</organism>
<feature type="binding site" evidence="5">
    <location>
        <position position="209"/>
    </location>
    <ligand>
        <name>Zn(2+)</name>
        <dbReference type="ChEBI" id="CHEBI:29105"/>
        <label>1</label>
    </ligand>
</feature>
<dbReference type="NCBIfam" id="NF008035">
    <property type="entry name" value="PRK10767.1"/>
    <property type="match status" value="1"/>
</dbReference>
<feature type="binding site" evidence="5">
    <location>
        <position position="173"/>
    </location>
    <ligand>
        <name>Zn(2+)</name>
        <dbReference type="ChEBI" id="CHEBI:29105"/>
        <label>2</label>
    </ligand>
</feature>
<feature type="binding site" evidence="5">
    <location>
        <position position="212"/>
    </location>
    <ligand>
        <name>Zn(2+)</name>
        <dbReference type="ChEBI" id="CHEBI:29105"/>
        <label>1</label>
    </ligand>
</feature>
<dbReference type="HAMAP" id="MF_01152">
    <property type="entry name" value="DnaJ"/>
    <property type="match status" value="1"/>
</dbReference>
<feature type="repeat" description="CXXCXGXG motif" evidence="5">
    <location>
        <begin position="209"/>
        <end position="216"/>
    </location>
</feature>
<keyword evidence="9" id="KW-0560">Oxidoreductase</keyword>
<feature type="repeat" description="CXXCXGXG motif" evidence="5">
    <location>
        <begin position="173"/>
        <end position="180"/>
    </location>
</feature>
<proteinExistence type="inferred from homology"/>
<evidence type="ECO:0000256" key="4">
    <source>
        <dbReference type="ARBA" id="ARBA00022833"/>
    </source>
</evidence>
<accession>A0ABZ0PB71</accession>
<evidence type="ECO:0000256" key="6">
    <source>
        <dbReference type="PROSITE-ProRule" id="PRU00546"/>
    </source>
</evidence>
<keyword evidence="5" id="KW-0963">Cytoplasm</keyword>
<dbReference type="PANTHER" id="PTHR43096">
    <property type="entry name" value="DNAJ HOMOLOG 1, MITOCHONDRIAL-RELATED"/>
    <property type="match status" value="1"/>
</dbReference>
<comment type="cofactor">
    <cofactor evidence="5">
        <name>Zn(2+)</name>
        <dbReference type="ChEBI" id="CHEBI:29105"/>
    </cofactor>
    <text evidence="5">Binds 2 Zn(2+) ions per monomer.</text>
</comment>
<dbReference type="InterPro" id="IPR002939">
    <property type="entry name" value="DnaJ_C"/>
</dbReference>
<dbReference type="PRINTS" id="PR00625">
    <property type="entry name" value="JDOMAIN"/>
</dbReference>
<dbReference type="PROSITE" id="PS50076">
    <property type="entry name" value="DNAJ_2"/>
    <property type="match status" value="1"/>
</dbReference>
<comment type="function">
    <text evidence="5">Participates actively in the response to hyperosmotic and heat shock by preventing the aggregation of stress-denatured proteins and by disaggregating proteins, also in an autonomous, DnaK-independent fashion. Unfolded proteins bind initially to DnaJ; upon interaction with the DnaJ-bound protein, DnaK hydrolyzes its bound ATP, resulting in the formation of a stable complex. GrpE releases ADP from DnaK; ATP binding to DnaK triggers the release of the substrate protein, thus completing the reaction cycle. Several rounds of ATP-dependent interactions between DnaJ, DnaK and GrpE are required for fully efficient folding. Also involved, together with DnaK and GrpE, in the DNA replication of plasmids through activation of initiation proteins.</text>
</comment>
<feature type="domain" description="CR-type" evidence="8">
    <location>
        <begin position="143"/>
        <end position="221"/>
    </location>
</feature>
<dbReference type="InterPro" id="IPR036869">
    <property type="entry name" value="J_dom_sf"/>
</dbReference>
<dbReference type="InterPro" id="IPR036410">
    <property type="entry name" value="HSP_DnaJ_Cys-rich_dom_sf"/>
</dbReference>
<sequence length="371" mass="41330">MKDNKRDYYDVLGVSKSASEKEIKSAYRKLAMQYHPDRNKAPDAEAKFKEVTEAYEVLSDPEKRKKYDQFGHSAFEQGGFNYSSAEDIFSSFFGSGNSFGGGFGSVFEDIFGFGGSSNKRSHKVKGDDLNSRITIDFMDAITGKTEKIQLSKSSKCSHCNGSGAETPSDIIKCPKCNGRGQIEQRMGFFSSVSTCNKCSGLGKTIKTPCHNCKGSGNETIKSIETITIPAGIKNGETLILRDYGLPSSNGGENGDLYITIAIRSHKHFERVNNDIILNMPISIKSIILEEVIKIPTPYGFKEIKLNRNMKLDGVITIDNYGFPIRNSSKKGNLIVSIKPYIPELSKRDDSKIKEIFENAKDNDYKKWLEQF</sequence>
<dbReference type="PROSITE" id="PS00636">
    <property type="entry name" value="DNAJ_1"/>
    <property type="match status" value="1"/>
</dbReference>
<feature type="binding site" evidence="5">
    <location>
        <position position="195"/>
    </location>
    <ligand>
        <name>Zn(2+)</name>
        <dbReference type="ChEBI" id="CHEBI:29105"/>
        <label>2</label>
    </ligand>
</feature>
<dbReference type="Pfam" id="PF00226">
    <property type="entry name" value="DnaJ"/>
    <property type="match status" value="1"/>
</dbReference>
<feature type="repeat" description="CXXCXGXG motif" evidence="5">
    <location>
        <begin position="156"/>
        <end position="163"/>
    </location>
</feature>
<feature type="binding site" evidence="5">
    <location>
        <position position="176"/>
    </location>
    <ligand>
        <name>Zn(2+)</name>
        <dbReference type="ChEBI" id="CHEBI:29105"/>
        <label>2</label>
    </ligand>
</feature>
<keyword evidence="1 5" id="KW-0479">Metal-binding</keyword>
<keyword evidence="5" id="KW-0235">DNA replication</keyword>
<dbReference type="SMART" id="SM00271">
    <property type="entry name" value="DnaJ"/>
    <property type="match status" value="1"/>
</dbReference>
<feature type="repeat" description="CXXCXGXG motif" evidence="5">
    <location>
        <begin position="195"/>
        <end position="202"/>
    </location>
</feature>
<gene>
    <name evidence="5 9" type="primary">dnaJ</name>
    <name evidence="9" type="ORF">R9B83_01500</name>
</gene>
<evidence type="ECO:0000313" key="10">
    <source>
        <dbReference type="Proteomes" id="UP001303601"/>
    </source>
</evidence>
<dbReference type="SUPFAM" id="SSF46565">
    <property type="entry name" value="Chaperone J-domain"/>
    <property type="match status" value="1"/>
</dbReference>
<evidence type="ECO:0000313" key="9">
    <source>
        <dbReference type="EMBL" id="WPB54219.1"/>
    </source>
</evidence>
<dbReference type="InterPro" id="IPR001305">
    <property type="entry name" value="HSP_DnaJ_Cys-rich_dom"/>
</dbReference>
<keyword evidence="2 5" id="KW-0677">Repeat</keyword>